<evidence type="ECO:0000313" key="6">
    <source>
        <dbReference type="Proteomes" id="UP000054771"/>
    </source>
</evidence>
<evidence type="ECO:0000313" key="5">
    <source>
        <dbReference type="EMBL" id="CEN59849.1"/>
    </source>
</evidence>
<dbReference type="GO" id="GO:0005375">
    <property type="term" value="F:copper ion transmembrane transporter activity"/>
    <property type="evidence" value="ECO:0007669"/>
    <property type="project" value="UniProtKB-UniRule"/>
</dbReference>
<dbReference type="EMBL" id="CDMC01000002">
    <property type="protein sequence ID" value="CEN59849.1"/>
    <property type="molecule type" value="Genomic_DNA"/>
</dbReference>
<dbReference type="PANTHER" id="PTHR12483">
    <property type="entry name" value="SOLUTE CARRIER FAMILY 31 COPPER TRANSPORTERS"/>
    <property type="match status" value="1"/>
</dbReference>
<proteinExistence type="inferred from homology"/>
<keyword evidence="1 4" id="KW-0812">Transmembrane</keyword>
<comment type="similarity">
    <text evidence="4">Belongs to the copper transporter (Ctr) (TC 1.A.56) family. SLC31A subfamily.</text>
</comment>
<feature type="transmembrane region" description="Helical" evidence="4">
    <location>
        <begin position="166"/>
        <end position="184"/>
    </location>
</feature>
<keyword evidence="2 4" id="KW-1133">Transmembrane helix</keyword>
<gene>
    <name evidence="5" type="ORF">ASPCAL02290</name>
</gene>
<dbReference type="STRING" id="454130.A0A0U5GK32"/>
<dbReference type="Proteomes" id="UP000054771">
    <property type="component" value="Unassembled WGS sequence"/>
</dbReference>
<evidence type="ECO:0000256" key="1">
    <source>
        <dbReference type="ARBA" id="ARBA00022692"/>
    </source>
</evidence>
<protein>
    <recommendedName>
        <fullName evidence="4">Copper transport protein</fullName>
    </recommendedName>
</protein>
<evidence type="ECO:0000256" key="2">
    <source>
        <dbReference type="ARBA" id="ARBA00022989"/>
    </source>
</evidence>
<keyword evidence="4" id="KW-0406">Ion transport</keyword>
<dbReference type="OMA" id="EIGPRPW"/>
<dbReference type="GO" id="GO:0005886">
    <property type="term" value="C:plasma membrane"/>
    <property type="evidence" value="ECO:0007669"/>
    <property type="project" value="TreeGrafter"/>
</dbReference>
<feature type="transmembrane region" description="Helical" evidence="4">
    <location>
        <begin position="190"/>
        <end position="210"/>
    </location>
</feature>
<dbReference type="PANTHER" id="PTHR12483:SF120">
    <property type="entry name" value="HIGH-AFFINITY COPPER TRANSPORTER CTRA2"/>
    <property type="match status" value="1"/>
</dbReference>
<dbReference type="InterPro" id="IPR007274">
    <property type="entry name" value="Cop_transporter"/>
</dbReference>
<keyword evidence="6" id="KW-1185">Reference proteome</keyword>
<comment type="subcellular location">
    <subcellularLocation>
        <location evidence="4">Membrane</location>
        <topology evidence="4">Multi-pass membrane protein</topology>
    </subcellularLocation>
</comment>
<keyword evidence="4" id="KW-0187">Copper transport</keyword>
<keyword evidence="4" id="KW-0813">Transport</keyword>
<reference evidence="6" key="1">
    <citation type="journal article" date="2016" name="Genome Announc.">
        <title>Draft genome sequences of fungus Aspergillus calidoustus.</title>
        <authorList>
            <person name="Horn F."/>
            <person name="Linde J."/>
            <person name="Mattern D.J."/>
            <person name="Walther G."/>
            <person name="Guthke R."/>
            <person name="Scherlach K."/>
            <person name="Martin K."/>
            <person name="Brakhage A.A."/>
            <person name="Petzke L."/>
            <person name="Valiante V."/>
        </authorList>
    </citation>
    <scope>NUCLEOTIDE SEQUENCE [LARGE SCALE GENOMIC DNA]</scope>
    <source>
        <strain evidence="6">SF006504</strain>
    </source>
</reference>
<organism evidence="5 6">
    <name type="scientific">Aspergillus calidoustus</name>
    <dbReference type="NCBI Taxonomy" id="454130"/>
    <lineage>
        <taxon>Eukaryota</taxon>
        <taxon>Fungi</taxon>
        <taxon>Dikarya</taxon>
        <taxon>Ascomycota</taxon>
        <taxon>Pezizomycotina</taxon>
        <taxon>Eurotiomycetes</taxon>
        <taxon>Eurotiomycetidae</taxon>
        <taxon>Eurotiales</taxon>
        <taxon>Aspergillaceae</taxon>
        <taxon>Aspergillus</taxon>
        <taxon>Aspergillus subgen. Nidulantes</taxon>
    </lineage>
</organism>
<feature type="transmembrane region" description="Helical" evidence="4">
    <location>
        <begin position="82"/>
        <end position="101"/>
    </location>
</feature>
<evidence type="ECO:0000256" key="4">
    <source>
        <dbReference type="RuleBase" id="RU367022"/>
    </source>
</evidence>
<evidence type="ECO:0000256" key="3">
    <source>
        <dbReference type="ARBA" id="ARBA00023136"/>
    </source>
</evidence>
<sequence length="217" mass="23362">MNMDSMDMDMSSTSTTMSMATATTTGMDSMASSTDPSSMSGMDMSDTSMSMSMSTMSMTFFTSTKTLLFSNAFSPTTEGQYAGTCIFLIALALILRFMIALRPVLERRVWNDGPRGRRVGHGVGDLSVVVEEAVSEKPGGRSKVTVAQDIRSRWSNWKVNCAGGRATYEVVVAGVAYLLMLAVMTMNVGYFLSVLGGIWLGTFILGAVAADTHWSHS</sequence>
<name>A0A0U5GK32_ASPCI</name>
<dbReference type="Pfam" id="PF04145">
    <property type="entry name" value="Ctr"/>
    <property type="match status" value="1"/>
</dbReference>
<keyword evidence="4" id="KW-0186">Copper</keyword>
<accession>A0A0U5GK32</accession>
<keyword evidence="3 4" id="KW-0472">Membrane</keyword>
<dbReference type="AlphaFoldDB" id="A0A0U5GK32"/>
<dbReference type="OrthoDB" id="73901at2759"/>